<proteinExistence type="predicted"/>
<name>A0A2U1AI14_9BACT</name>
<dbReference type="OrthoDB" id="8690238at2"/>
<dbReference type="InterPro" id="IPR001387">
    <property type="entry name" value="Cro/C1-type_HTH"/>
</dbReference>
<keyword evidence="3" id="KW-1185">Reference proteome</keyword>
<comment type="caution">
    <text evidence="2">The sequence shown here is derived from an EMBL/GenBank/DDBJ whole genome shotgun (WGS) entry which is preliminary data.</text>
</comment>
<dbReference type="GeneID" id="78296840"/>
<dbReference type="CDD" id="cd00093">
    <property type="entry name" value="HTH_XRE"/>
    <property type="match status" value="1"/>
</dbReference>
<dbReference type="Proteomes" id="UP000245959">
    <property type="component" value="Unassembled WGS sequence"/>
</dbReference>
<accession>A0A2U1AI14</accession>
<dbReference type="RefSeq" id="WP_116885570.1">
    <property type="nucleotide sequence ID" value="NZ_CABMMC010000098.1"/>
</dbReference>
<evidence type="ECO:0000259" key="1">
    <source>
        <dbReference type="PROSITE" id="PS50943"/>
    </source>
</evidence>
<dbReference type="Gene3D" id="1.10.260.40">
    <property type="entry name" value="lambda repressor-like DNA-binding domains"/>
    <property type="match status" value="1"/>
</dbReference>
<dbReference type="Pfam" id="PF13560">
    <property type="entry name" value="HTH_31"/>
    <property type="match status" value="1"/>
</dbReference>
<dbReference type="SUPFAM" id="SSF47413">
    <property type="entry name" value="lambda repressor-like DNA-binding domains"/>
    <property type="match status" value="1"/>
</dbReference>
<evidence type="ECO:0000313" key="3">
    <source>
        <dbReference type="Proteomes" id="UP000245959"/>
    </source>
</evidence>
<organism evidence="2 3">
    <name type="scientific">Victivallis vadensis</name>
    <dbReference type="NCBI Taxonomy" id="172901"/>
    <lineage>
        <taxon>Bacteria</taxon>
        <taxon>Pseudomonadati</taxon>
        <taxon>Lentisphaerota</taxon>
        <taxon>Lentisphaeria</taxon>
        <taxon>Victivallales</taxon>
        <taxon>Victivallaceae</taxon>
        <taxon>Victivallis</taxon>
    </lineage>
</organism>
<evidence type="ECO:0000313" key="2">
    <source>
        <dbReference type="EMBL" id="PVY36046.1"/>
    </source>
</evidence>
<dbReference type="PROSITE" id="PS50943">
    <property type="entry name" value="HTH_CROC1"/>
    <property type="match status" value="1"/>
</dbReference>
<dbReference type="GO" id="GO:0003677">
    <property type="term" value="F:DNA binding"/>
    <property type="evidence" value="ECO:0007669"/>
    <property type="project" value="InterPro"/>
</dbReference>
<dbReference type="InterPro" id="IPR010982">
    <property type="entry name" value="Lambda_DNA-bd_dom_sf"/>
</dbReference>
<protein>
    <submittedName>
        <fullName evidence="2">Helix-turn-helix protein</fullName>
    </submittedName>
</protein>
<reference evidence="2 3" key="1">
    <citation type="submission" date="2018-04" db="EMBL/GenBank/DDBJ databases">
        <title>Genomic Encyclopedia of Type Strains, Phase IV (KMG-IV): sequencing the most valuable type-strain genomes for metagenomic binning, comparative biology and taxonomic classification.</title>
        <authorList>
            <person name="Goeker M."/>
        </authorList>
    </citation>
    <scope>NUCLEOTIDE SEQUENCE [LARGE SCALE GENOMIC DNA]</scope>
    <source>
        <strain evidence="2 3">DSM 14823</strain>
    </source>
</reference>
<dbReference type="EMBL" id="QEKH01000037">
    <property type="protein sequence ID" value="PVY36046.1"/>
    <property type="molecule type" value="Genomic_DNA"/>
</dbReference>
<sequence>MAKRTTVLFPKTIELLQEFGENLRLARLRRNITSALQAERAGISRVTLSQIEKGSPSVSLGSYVQVLVSLGLEHDLLKVAADDELGRKLQDAGLSVRKRVTSRRSK</sequence>
<dbReference type="AlphaFoldDB" id="A0A2U1AI14"/>
<gene>
    <name evidence="2" type="ORF">C8D82_1378</name>
</gene>
<feature type="domain" description="HTH cro/C1-type" evidence="1">
    <location>
        <begin position="23"/>
        <end position="77"/>
    </location>
</feature>